<feature type="domain" description="Calmodulin binding protein-like N-terminal" evidence="2">
    <location>
        <begin position="180"/>
        <end position="321"/>
    </location>
</feature>
<gene>
    <name evidence="5" type="primary">LOC113739480</name>
</gene>
<reference evidence="4" key="1">
    <citation type="journal article" date="2025" name="Foods">
        <title>Unveiling the Microbial Signatures of Arabica Coffee Cherries: Insights into Ripeness Specific Diversity, Functional Traits, and Implications for Quality and Safety.</title>
        <authorList>
            <consortium name="RefSeq"/>
            <person name="Tenea G.N."/>
            <person name="Cifuentes V."/>
            <person name="Reyes P."/>
            <person name="Cevallos-Vallejos M."/>
        </authorList>
    </citation>
    <scope>NUCLEOTIDE SEQUENCE [LARGE SCALE GENOMIC DNA]</scope>
</reference>
<name>A0A6P6X412_COFAR</name>
<dbReference type="AlphaFoldDB" id="A0A6P6X412"/>
<feature type="domain" description="Calmodulin binding protein central" evidence="3">
    <location>
        <begin position="335"/>
        <end position="398"/>
    </location>
</feature>
<dbReference type="Pfam" id="PF07887">
    <property type="entry name" value="Calmodulin_bind"/>
    <property type="match status" value="1"/>
</dbReference>
<dbReference type="Proteomes" id="UP001652660">
    <property type="component" value="Chromosome 4c"/>
</dbReference>
<evidence type="ECO:0000259" key="2">
    <source>
        <dbReference type="Pfam" id="PF07887"/>
    </source>
</evidence>
<accession>A0A6P6X412</accession>
<dbReference type="GO" id="GO:0005634">
    <property type="term" value="C:nucleus"/>
    <property type="evidence" value="ECO:0007669"/>
    <property type="project" value="TreeGrafter"/>
</dbReference>
<evidence type="ECO:0000259" key="3">
    <source>
        <dbReference type="Pfam" id="PF20451"/>
    </source>
</evidence>
<organism evidence="4 5">
    <name type="scientific">Coffea arabica</name>
    <name type="common">Arabian coffee</name>
    <dbReference type="NCBI Taxonomy" id="13443"/>
    <lineage>
        <taxon>Eukaryota</taxon>
        <taxon>Viridiplantae</taxon>
        <taxon>Streptophyta</taxon>
        <taxon>Embryophyta</taxon>
        <taxon>Tracheophyta</taxon>
        <taxon>Spermatophyta</taxon>
        <taxon>Magnoliopsida</taxon>
        <taxon>eudicotyledons</taxon>
        <taxon>Gunneridae</taxon>
        <taxon>Pentapetalae</taxon>
        <taxon>asterids</taxon>
        <taxon>lamiids</taxon>
        <taxon>Gentianales</taxon>
        <taxon>Rubiaceae</taxon>
        <taxon>Ixoroideae</taxon>
        <taxon>Gardenieae complex</taxon>
        <taxon>Bertiereae - Coffeeae clade</taxon>
        <taxon>Coffeeae</taxon>
        <taxon>Coffea</taxon>
    </lineage>
</organism>
<feature type="region of interest" description="Disordered" evidence="1">
    <location>
        <begin position="1"/>
        <end position="22"/>
    </location>
</feature>
<protein>
    <submittedName>
        <fullName evidence="5">Calmodulin-binding protein 60 G-like isoform X1</fullName>
    </submittedName>
</protein>
<dbReference type="PANTHER" id="PTHR31713">
    <property type="entry name" value="OS02G0177800 PROTEIN"/>
    <property type="match status" value="1"/>
</dbReference>
<dbReference type="InterPro" id="IPR046830">
    <property type="entry name" value="Calmod_bind_M"/>
</dbReference>
<dbReference type="GO" id="GO:0043565">
    <property type="term" value="F:sequence-specific DNA binding"/>
    <property type="evidence" value="ECO:0007669"/>
    <property type="project" value="TreeGrafter"/>
</dbReference>
<evidence type="ECO:0000313" key="5">
    <source>
        <dbReference type="RefSeq" id="XP_027122498.1"/>
    </source>
</evidence>
<sequence length="554" mass="62182">MSQVWQTEESSKKPGSEEGNCSSYEELAVLRSRLEDLKDMVNQKFNSIRNLLEQGFEEMNQRIDSLIDSPKAERKKRARTMSQVWQTEESSKLGSEEGSCSGYEGLAVLYSKRLEELEDVVNQKFHSIRNLLEQGFEEMNQSILGIDQNIDEHEVAVEKLLVSSTSNLEKIIQDTKQRCMKLKFNSNISVPIRTGEQIKGEGGSNLQLSLIDNCTGAVVDFGREASAKVEIVALKGDDKGDAWTAEQFQSKIARDRRRKQSVLAGNLQLELNKGIVSLSDVMFKSSRHYNGGTFKLGAWVVDTFDGSPVKEAKTNSFKVHDFRIKYNQKHYPPSPSDEVWRLNNIWKNGATHKRLKREKVNYVKDFLTGLSKDPQELKRLVRLPEPKWEDTVRHAQTCKPDNIVGQVPAPAPGDACNMLVASAHQDKGIPFDGNIMPSMDSPGVLTGLDVSDFPIVDSMEFIFDHPLNIPGQVTDSVMCDIGSMTPAFYQDEHLQIVDSSSLGPSTDLHTAVSGHPPPRGQSRWKMPLTVLRWSSSIIRLVARKSKAKEVKGYR</sequence>
<dbReference type="PANTHER" id="PTHR31713:SF41">
    <property type="entry name" value="CALMODULIN-BINDING PROTEIN 60 A-LIKE"/>
    <property type="match status" value="1"/>
</dbReference>
<dbReference type="InterPro" id="IPR012416">
    <property type="entry name" value="CBP60"/>
</dbReference>
<dbReference type="InterPro" id="IPR046831">
    <property type="entry name" value="Calmodulin_bind_N"/>
</dbReference>
<dbReference type="GO" id="GO:0080142">
    <property type="term" value="P:regulation of salicylic acid biosynthetic process"/>
    <property type="evidence" value="ECO:0007669"/>
    <property type="project" value="TreeGrafter"/>
</dbReference>
<dbReference type="GO" id="GO:0003700">
    <property type="term" value="F:DNA-binding transcription factor activity"/>
    <property type="evidence" value="ECO:0007669"/>
    <property type="project" value="TreeGrafter"/>
</dbReference>
<proteinExistence type="predicted"/>
<reference evidence="5" key="2">
    <citation type="submission" date="2025-08" db="UniProtKB">
        <authorList>
            <consortium name="RefSeq"/>
        </authorList>
    </citation>
    <scope>IDENTIFICATION</scope>
    <source>
        <tissue evidence="5">Leaves</tissue>
    </source>
</reference>
<evidence type="ECO:0000313" key="4">
    <source>
        <dbReference type="Proteomes" id="UP001652660"/>
    </source>
</evidence>
<dbReference type="GO" id="GO:0005516">
    <property type="term" value="F:calmodulin binding"/>
    <property type="evidence" value="ECO:0007669"/>
    <property type="project" value="InterPro"/>
</dbReference>
<evidence type="ECO:0000256" key="1">
    <source>
        <dbReference type="SAM" id="MobiDB-lite"/>
    </source>
</evidence>
<dbReference type="GeneID" id="113739480"/>
<dbReference type="Pfam" id="PF20451">
    <property type="entry name" value="Calmod_bind_M"/>
    <property type="match status" value="1"/>
</dbReference>
<dbReference type="RefSeq" id="XP_027122498.1">
    <property type="nucleotide sequence ID" value="XM_027266697.2"/>
</dbReference>
<keyword evidence="4" id="KW-1185">Reference proteome</keyword>